<evidence type="ECO:0000313" key="3">
    <source>
        <dbReference type="Proteomes" id="UP000688137"/>
    </source>
</evidence>
<keyword evidence="3" id="KW-1185">Reference proteome</keyword>
<dbReference type="Proteomes" id="UP000688137">
    <property type="component" value="Unassembled WGS sequence"/>
</dbReference>
<sequence length="300" mass="35795">MLLFTNRRLWRFATQKIYKDSTKLSQDEISKILFKEEEPTTNNVQQNLDNQVTIDTLYEKSNINELLDIIQKKAQQEITPKEEPKQPTRQDLPQKYGLPIKNVGLDLTVEKVEPPKTVTMKMFEILKLNEHTSYQEYENAIQQFKEGLYGNAVRPFYEVRNEMKETLKEDAIPYALLNNNKYMEEIRENRALNISIPGTIETEHAHRFLKLRPVEEFRHTPLIPISDRQMREYQEKVEAYHRKGVYLEVSREQLYFASFVAGILYIMFRMFQWVLKKEEESGLQFQRLKLRRMGMAYEVV</sequence>
<proteinExistence type="predicted"/>
<comment type="caution">
    <text evidence="2">The sequence shown here is derived from an EMBL/GenBank/DDBJ whole genome shotgun (WGS) entry which is preliminary data.</text>
</comment>
<organism evidence="2 3">
    <name type="scientific">Paramecium primaurelia</name>
    <dbReference type="NCBI Taxonomy" id="5886"/>
    <lineage>
        <taxon>Eukaryota</taxon>
        <taxon>Sar</taxon>
        <taxon>Alveolata</taxon>
        <taxon>Ciliophora</taxon>
        <taxon>Intramacronucleata</taxon>
        <taxon>Oligohymenophorea</taxon>
        <taxon>Peniculida</taxon>
        <taxon>Parameciidae</taxon>
        <taxon>Paramecium</taxon>
    </lineage>
</organism>
<name>A0A8S1MQF7_PARPR</name>
<gene>
    <name evidence="2" type="ORF">PPRIM_AZ9-3.1.T0610161</name>
</gene>
<evidence type="ECO:0000313" key="2">
    <source>
        <dbReference type="EMBL" id="CAD8079176.1"/>
    </source>
</evidence>
<reference evidence="2" key="1">
    <citation type="submission" date="2021-01" db="EMBL/GenBank/DDBJ databases">
        <authorList>
            <consortium name="Genoscope - CEA"/>
            <person name="William W."/>
        </authorList>
    </citation>
    <scope>NUCLEOTIDE SEQUENCE</scope>
</reference>
<dbReference type="AlphaFoldDB" id="A0A8S1MQF7"/>
<evidence type="ECO:0000256" key="1">
    <source>
        <dbReference type="SAM" id="MobiDB-lite"/>
    </source>
</evidence>
<feature type="compositionally biased region" description="Basic and acidic residues" evidence="1">
    <location>
        <begin position="76"/>
        <end position="88"/>
    </location>
</feature>
<feature type="region of interest" description="Disordered" evidence="1">
    <location>
        <begin position="76"/>
        <end position="95"/>
    </location>
</feature>
<dbReference type="EMBL" id="CAJJDM010000062">
    <property type="protein sequence ID" value="CAD8079176.1"/>
    <property type="molecule type" value="Genomic_DNA"/>
</dbReference>
<accession>A0A8S1MQF7</accession>
<protein>
    <submittedName>
        <fullName evidence="2">Uncharacterized protein</fullName>
    </submittedName>
</protein>
<dbReference type="OMA" id="NAVRPYQ"/>